<feature type="transmembrane region" description="Helical" evidence="10">
    <location>
        <begin position="9"/>
        <end position="28"/>
    </location>
</feature>
<keyword evidence="10" id="KW-0915">Sodium</keyword>
<keyword evidence="6 10" id="KW-0407">Ion channel</keyword>
<proteinExistence type="inferred from homology"/>
<evidence type="ECO:0000256" key="9">
    <source>
        <dbReference type="ARBA" id="ARBA00049940"/>
    </source>
</evidence>
<evidence type="ECO:0000256" key="3">
    <source>
        <dbReference type="ARBA" id="ARBA00022692"/>
    </source>
</evidence>
<dbReference type="GO" id="GO:0140114">
    <property type="term" value="P:cellular detoxification of fluoride"/>
    <property type="evidence" value="ECO:0007669"/>
    <property type="project" value="UniProtKB-UniRule"/>
</dbReference>
<dbReference type="PANTHER" id="PTHR28259">
    <property type="entry name" value="FLUORIDE EXPORT PROTEIN 1-RELATED"/>
    <property type="match status" value="1"/>
</dbReference>
<dbReference type="GO" id="GO:0062054">
    <property type="term" value="F:fluoride channel activity"/>
    <property type="evidence" value="ECO:0007669"/>
    <property type="project" value="UniProtKB-UniRule"/>
</dbReference>
<keyword evidence="2 10" id="KW-1003">Cell membrane</keyword>
<evidence type="ECO:0000256" key="8">
    <source>
        <dbReference type="ARBA" id="ARBA00035585"/>
    </source>
</evidence>
<reference evidence="12" key="1">
    <citation type="submission" date="2016-10" db="EMBL/GenBank/DDBJ databases">
        <authorList>
            <person name="Varghese N."/>
            <person name="Submissions S."/>
        </authorList>
    </citation>
    <scope>NUCLEOTIDE SEQUENCE [LARGE SCALE GENOMIC DNA]</scope>
    <source>
        <strain evidence="12">DSM 22329</strain>
    </source>
</reference>
<comment type="subcellular location">
    <subcellularLocation>
        <location evidence="1 10">Cell membrane</location>
        <topology evidence="1 10">Multi-pass membrane protein</topology>
    </subcellularLocation>
</comment>
<feature type="binding site" evidence="10">
    <location>
        <position position="85"/>
    </location>
    <ligand>
        <name>Na(+)</name>
        <dbReference type="ChEBI" id="CHEBI:29101"/>
        <note>structural</note>
    </ligand>
</feature>
<evidence type="ECO:0000256" key="5">
    <source>
        <dbReference type="ARBA" id="ARBA00023136"/>
    </source>
</evidence>
<dbReference type="InterPro" id="IPR003691">
    <property type="entry name" value="FluC"/>
</dbReference>
<evidence type="ECO:0000256" key="7">
    <source>
        <dbReference type="ARBA" id="ARBA00035120"/>
    </source>
</evidence>
<dbReference type="RefSeq" id="WP_091787741.1">
    <property type="nucleotide sequence ID" value="NZ_LT629711.1"/>
</dbReference>
<gene>
    <name evidence="10" type="primary">fluC</name>
    <name evidence="10" type="synonym">crcB</name>
    <name evidence="11" type="ORF">SAMN04489867_3233</name>
</gene>
<evidence type="ECO:0000256" key="1">
    <source>
        <dbReference type="ARBA" id="ARBA00004651"/>
    </source>
</evidence>
<evidence type="ECO:0000313" key="12">
    <source>
        <dbReference type="Proteomes" id="UP000199077"/>
    </source>
</evidence>
<feature type="binding site" evidence="10">
    <location>
        <position position="82"/>
    </location>
    <ligand>
        <name>Na(+)</name>
        <dbReference type="ChEBI" id="CHEBI:29101"/>
        <note>structural</note>
    </ligand>
</feature>
<keyword evidence="12" id="KW-1185">Reference proteome</keyword>
<evidence type="ECO:0000256" key="4">
    <source>
        <dbReference type="ARBA" id="ARBA00022989"/>
    </source>
</evidence>
<dbReference type="EMBL" id="LT629711">
    <property type="protein sequence ID" value="SDP63592.1"/>
    <property type="molecule type" value="Genomic_DNA"/>
</dbReference>
<dbReference type="PANTHER" id="PTHR28259:SF1">
    <property type="entry name" value="FLUORIDE EXPORT PROTEIN 1-RELATED"/>
    <property type="match status" value="1"/>
</dbReference>
<evidence type="ECO:0000256" key="2">
    <source>
        <dbReference type="ARBA" id="ARBA00022475"/>
    </source>
</evidence>
<keyword evidence="10" id="KW-0479">Metal-binding</keyword>
<comment type="catalytic activity">
    <reaction evidence="8">
        <text>fluoride(in) = fluoride(out)</text>
        <dbReference type="Rhea" id="RHEA:76159"/>
        <dbReference type="ChEBI" id="CHEBI:17051"/>
    </reaction>
    <physiologicalReaction direction="left-to-right" evidence="8">
        <dbReference type="Rhea" id="RHEA:76160"/>
    </physiologicalReaction>
</comment>
<organism evidence="11 12">
    <name type="scientific">Pedococcus dokdonensis</name>
    <dbReference type="NCBI Taxonomy" id="443156"/>
    <lineage>
        <taxon>Bacteria</taxon>
        <taxon>Bacillati</taxon>
        <taxon>Actinomycetota</taxon>
        <taxon>Actinomycetes</taxon>
        <taxon>Micrococcales</taxon>
        <taxon>Intrasporangiaceae</taxon>
        <taxon>Pedococcus</taxon>
    </lineage>
</organism>
<evidence type="ECO:0000256" key="10">
    <source>
        <dbReference type="HAMAP-Rule" id="MF_00454"/>
    </source>
</evidence>
<dbReference type="Proteomes" id="UP000199077">
    <property type="component" value="Chromosome I"/>
</dbReference>
<keyword evidence="3 10" id="KW-0812">Transmembrane</keyword>
<dbReference type="AlphaFoldDB" id="A0A1H0UBA6"/>
<feature type="transmembrane region" description="Helical" evidence="10">
    <location>
        <begin position="40"/>
        <end position="63"/>
    </location>
</feature>
<name>A0A1H0UBA6_9MICO</name>
<feature type="transmembrane region" description="Helical" evidence="10">
    <location>
        <begin position="75"/>
        <end position="92"/>
    </location>
</feature>
<protein>
    <recommendedName>
        <fullName evidence="10">Fluoride-specific ion channel FluC</fullName>
    </recommendedName>
</protein>
<dbReference type="GO" id="GO:0046872">
    <property type="term" value="F:metal ion binding"/>
    <property type="evidence" value="ECO:0007669"/>
    <property type="project" value="UniProtKB-KW"/>
</dbReference>
<dbReference type="Pfam" id="PF02537">
    <property type="entry name" value="CRCB"/>
    <property type="match status" value="1"/>
</dbReference>
<evidence type="ECO:0000313" key="11">
    <source>
        <dbReference type="EMBL" id="SDP63592.1"/>
    </source>
</evidence>
<keyword evidence="10" id="KW-0406">Ion transport</keyword>
<keyword evidence="10" id="KW-0813">Transport</keyword>
<sequence>MDVARRGDAGLLAAVAAGGVLGSLGRYAVGLALPHVAGSFAWSTFLVNVTGSLAMGVLVVWVLSMARPHPWLRPFLGVGVLGGWTTFSSYGLDIHAMVQAGHGLVAAAYLVGSLLVGIAAVGIGITIGERLFGRRA</sequence>
<comment type="function">
    <text evidence="9 10">Fluoride-specific ion channel. Important for reducing fluoride concentration in the cell, thus reducing its toxicity.</text>
</comment>
<dbReference type="GO" id="GO:0005886">
    <property type="term" value="C:plasma membrane"/>
    <property type="evidence" value="ECO:0007669"/>
    <property type="project" value="UniProtKB-SubCell"/>
</dbReference>
<comment type="activity regulation">
    <text evidence="10">Na(+) is not transported, but it plays an essential structural role and its presence is essential for fluoride channel function.</text>
</comment>
<feature type="transmembrane region" description="Helical" evidence="10">
    <location>
        <begin position="104"/>
        <end position="127"/>
    </location>
</feature>
<comment type="similarity">
    <text evidence="7 10">Belongs to the fluoride channel Fluc/FEX (TC 1.A.43) family.</text>
</comment>
<dbReference type="OrthoDB" id="4408652at2"/>
<accession>A0A1H0UBA6</accession>
<keyword evidence="4 10" id="KW-1133">Transmembrane helix</keyword>
<dbReference type="HAMAP" id="MF_00454">
    <property type="entry name" value="FluC"/>
    <property type="match status" value="1"/>
</dbReference>
<evidence type="ECO:0000256" key="6">
    <source>
        <dbReference type="ARBA" id="ARBA00023303"/>
    </source>
</evidence>
<dbReference type="STRING" id="443156.SAMN04489867_3233"/>
<keyword evidence="5 10" id="KW-0472">Membrane</keyword>